<gene>
    <name evidence="3" type="ORF">PAECIP111893_01299</name>
</gene>
<dbReference type="Proteomes" id="UP000838686">
    <property type="component" value="Unassembled WGS sequence"/>
</dbReference>
<evidence type="ECO:0000256" key="1">
    <source>
        <dbReference type="SAM" id="Coils"/>
    </source>
</evidence>
<organism evidence="3 4">
    <name type="scientific">Paenibacillus plantiphilus</name>
    <dbReference type="NCBI Taxonomy" id="2905650"/>
    <lineage>
        <taxon>Bacteria</taxon>
        <taxon>Bacillati</taxon>
        <taxon>Bacillota</taxon>
        <taxon>Bacilli</taxon>
        <taxon>Bacillales</taxon>
        <taxon>Paenibacillaceae</taxon>
        <taxon>Paenibacillus</taxon>
    </lineage>
</organism>
<accession>A0ABN8G3Z3</accession>
<name>A0ABN8G3Z3_9BACL</name>
<keyword evidence="4" id="KW-1185">Reference proteome</keyword>
<feature type="region of interest" description="Disordered" evidence="2">
    <location>
        <begin position="1"/>
        <end position="30"/>
    </location>
</feature>
<dbReference type="EMBL" id="CAKMMF010000005">
    <property type="protein sequence ID" value="CAH1199295.1"/>
    <property type="molecule type" value="Genomic_DNA"/>
</dbReference>
<evidence type="ECO:0000256" key="2">
    <source>
        <dbReference type="SAM" id="MobiDB-lite"/>
    </source>
</evidence>
<evidence type="ECO:0000313" key="3">
    <source>
        <dbReference type="EMBL" id="CAH1199295.1"/>
    </source>
</evidence>
<comment type="caution">
    <text evidence="3">The sequence shown here is derived from an EMBL/GenBank/DDBJ whole genome shotgun (WGS) entry which is preliminary data.</text>
</comment>
<protein>
    <submittedName>
        <fullName evidence="3">Uncharacterized protein</fullName>
    </submittedName>
</protein>
<feature type="compositionally biased region" description="Pro residues" evidence="2">
    <location>
        <begin position="104"/>
        <end position="113"/>
    </location>
</feature>
<proteinExistence type="predicted"/>
<feature type="compositionally biased region" description="Basic and acidic residues" evidence="2">
    <location>
        <begin position="74"/>
        <end position="99"/>
    </location>
</feature>
<feature type="coiled-coil region" evidence="1">
    <location>
        <begin position="137"/>
        <end position="171"/>
    </location>
</feature>
<keyword evidence="1" id="KW-0175">Coiled coil</keyword>
<evidence type="ECO:0000313" key="4">
    <source>
        <dbReference type="Proteomes" id="UP000838686"/>
    </source>
</evidence>
<feature type="region of interest" description="Disordered" evidence="2">
    <location>
        <begin position="74"/>
        <end position="118"/>
    </location>
</feature>
<reference evidence="3" key="1">
    <citation type="submission" date="2022-01" db="EMBL/GenBank/DDBJ databases">
        <authorList>
            <person name="Criscuolo A."/>
        </authorList>
    </citation>
    <scope>NUCLEOTIDE SEQUENCE</scope>
    <source>
        <strain evidence="3">CIP111893</strain>
    </source>
</reference>
<sequence>MNTAASLGATLRSQGAQETNEMAQLDQSNQKRWQSFVNDNLYNSKRNWWEAKLAGNEAGLRNAEAEGARWRAKGAVDTDSMRQMESQYRAKYEAQERAKASIPKAPPAPPAPNPNTAQNLLNERLFSVRQQFWTAKLNDDVSKANELNQAYEGLKKQGAKVTDKLIALENQQTALYNAKLQAQEKLLQAKKAWWQARANLDQAGMDAADRAGKAAASVRYVNTRTNELTQLDNQNNQFLQAKKDYYEARSKFDSKGMENAQLAMTRASGSGSSLSGDGYKLDQLNKSILTKFAEYGSLTLDNSHAAAARALEEARQIRNSVGSPLQAGLIQLSQPTIDGMNSRLNGIVNKRAQYWSNVANSTAVESIDNTAVLKELEGIFNQFRGVQLSVDFHDIAMNRVNNEIMRLKKDYWNEVDLGNSDRYIALKKTITSLQNQYSNVKGIIGQTKVDEKNTTFLTARNKLSEHLQNGNYDNAINTIEHLQQLRAQGTTLTISRSASVSQSKVDGFLLHLKKTEWSQMERMESPDRNIAALKVIAKNNLKADPLATAIVELDKMNTSVLLAKQQFWQGAASANSSQMTAALASLKNAANSKYTTLSTAFDTKLDAINSETIRISMMEWTYKGDEHMEANVQDRKLARVHNVELAKKAGMGNYLIPTNTNELDKQMKELYEYKKMSWDIRASTNDQAQPYQNYQHTIDTRTAKIKSMLEALNQHTNGKQGLFALPSFVMDTRNQAVMTLRKEMKEAIKQVDSEKALQSYWEAYDQLEHGATLDIKKLEPNFFQIDWKQLRTDKMFRDTIAQYNKDVPKADIEKMQGYLKKLGFYEGGITGSYNKELLIAVGMYQHVLKNNSYYQGVFNTSIEVDGKINSELLYMAHTDVSLGRKIHWANSPDEISSSYLNKMATVVGIGDGFVSQLVEDGLEIIDGVLALNPFDSRLYNETIPGIFELGKAIFDKKITIKAIGEVVGQTLANEFVKPFENVSNNYQYILDGHGKYSENQQFGRDLAKVVEILTVVGGTAKGAQLMARLGPQLRELFERIGSKESKLVEEKLEHNEELENGERVEGTGKVDAETRKVIQDLLSNMFENGPQWKPGKLEEHIQTRKKYGHIPDTWTAEDYNNKIMSLVRNSNNEIYEYYKEGFSQKYYVIGDKDWIVMVGKDGIMETSFPPTKPSYEGYLAPDKGYKYIGQIKDVLK</sequence>